<dbReference type="InterPro" id="IPR006058">
    <property type="entry name" value="2Fe2S_fd_BS"/>
</dbReference>
<dbReference type="Gene3D" id="3.10.20.30">
    <property type="match status" value="1"/>
</dbReference>
<dbReference type="InterPro" id="IPR036010">
    <property type="entry name" value="2Fe-2S_ferredoxin-like_sf"/>
</dbReference>
<dbReference type="AlphaFoldDB" id="A0AAD1MBX3"/>
<name>A0AAD1MBX3_9MYCO</name>
<comment type="similarity">
    <text evidence="1">Belongs to the 2Fe2S plant-type ferredoxin family.</text>
</comment>
<feature type="region of interest" description="Disordered" evidence="9">
    <location>
        <begin position="1"/>
        <end position="22"/>
    </location>
</feature>
<evidence type="ECO:0000259" key="10">
    <source>
        <dbReference type="PROSITE" id="PS51085"/>
    </source>
</evidence>
<dbReference type="InterPro" id="IPR001041">
    <property type="entry name" value="2Fe-2S_ferredoxin-type"/>
</dbReference>
<feature type="compositionally biased region" description="Basic and acidic residues" evidence="9">
    <location>
        <begin position="1"/>
        <end position="10"/>
    </location>
</feature>
<dbReference type="Pfam" id="PF00111">
    <property type="entry name" value="Fer2"/>
    <property type="match status" value="1"/>
</dbReference>
<dbReference type="PANTHER" id="PTHR43112:SF3">
    <property type="entry name" value="FERREDOXIN-2, CHLOROPLASTIC"/>
    <property type="match status" value="1"/>
</dbReference>
<keyword evidence="4" id="KW-0479">Metal-binding</keyword>
<protein>
    <recommendedName>
        <fullName evidence="10">2Fe-2S ferredoxin-type domain-containing protein</fullName>
    </recommendedName>
</protein>
<dbReference type="Proteomes" id="UP000467327">
    <property type="component" value="Chromosome"/>
</dbReference>
<dbReference type="InterPro" id="IPR012675">
    <property type="entry name" value="Beta-grasp_dom_sf"/>
</dbReference>
<proteinExistence type="inferred from homology"/>
<evidence type="ECO:0000313" key="12">
    <source>
        <dbReference type="Proteomes" id="UP000467327"/>
    </source>
</evidence>
<keyword evidence="5" id="KW-0249">Electron transport</keyword>
<reference evidence="11 12" key="1">
    <citation type="journal article" date="2019" name="Emerg. Microbes Infect.">
        <title>Comprehensive subspecies identification of 175 nontuberculous mycobacteria species based on 7547 genomic profiles.</title>
        <authorList>
            <person name="Matsumoto Y."/>
            <person name="Kinjo T."/>
            <person name="Motooka D."/>
            <person name="Nabeya D."/>
            <person name="Jung N."/>
            <person name="Uechi K."/>
            <person name="Horii T."/>
            <person name="Iida T."/>
            <person name="Fujita J."/>
            <person name="Nakamura S."/>
        </authorList>
    </citation>
    <scope>NUCLEOTIDE SEQUENCE [LARGE SCALE GENOMIC DNA]</scope>
    <source>
        <strain evidence="11 12">JCM 6376</strain>
    </source>
</reference>
<gene>
    <name evidence="11" type="ORF">MAIC_26810</name>
</gene>
<organism evidence="11 12">
    <name type="scientific">Mycolicibacterium aichiense</name>
    <dbReference type="NCBI Taxonomy" id="1799"/>
    <lineage>
        <taxon>Bacteria</taxon>
        <taxon>Bacillati</taxon>
        <taxon>Actinomycetota</taxon>
        <taxon>Actinomycetes</taxon>
        <taxon>Mycobacteriales</taxon>
        <taxon>Mycobacteriaceae</taxon>
        <taxon>Mycolicibacterium</taxon>
    </lineage>
</organism>
<evidence type="ECO:0000256" key="4">
    <source>
        <dbReference type="ARBA" id="ARBA00022723"/>
    </source>
</evidence>
<keyword evidence="2" id="KW-0813">Transport</keyword>
<dbReference type="EMBL" id="AP022561">
    <property type="protein sequence ID" value="BBX07878.1"/>
    <property type="molecule type" value="Genomic_DNA"/>
</dbReference>
<sequence length="119" mass="12542">MSDVDNRSELPGDLLGDDTSSAATTFGNADTATVRVDLDGTSHHLRWPRDATLVDTLISAGIAAPHSCREGHCGSCVATAVRGEVHMASCEILEPDDLAEGLILGCQARPVSDDLHIEF</sequence>
<dbReference type="SUPFAM" id="SSF54292">
    <property type="entry name" value="2Fe-2S ferredoxin-like"/>
    <property type="match status" value="1"/>
</dbReference>
<evidence type="ECO:0000256" key="6">
    <source>
        <dbReference type="ARBA" id="ARBA00023004"/>
    </source>
</evidence>
<keyword evidence="6" id="KW-0408">Iron</keyword>
<dbReference type="RefSeq" id="WP_115321149.1">
    <property type="nucleotide sequence ID" value="NZ_AP022561.1"/>
</dbReference>
<dbReference type="PROSITE" id="PS00197">
    <property type="entry name" value="2FE2S_FER_1"/>
    <property type="match status" value="1"/>
</dbReference>
<feature type="domain" description="2Fe-2S ferredoxin-type" evidence="10">
    <location>
        <begin position="32"/>
        <end position="119"/>
    </location>
</feature>
<keyword evidence="3" id="KW-0001">2Fe-2S</keyword>
<evidence type="ECO:0000256" key="8">
    <source>
        <dbReference type="ARBA" id="ARBA00034078"/>
    </source>
</evidence>
<dbReference type="GO" id="GO:0051537">
    <property type="term" value="F:2 iron, 2 sulfur cluster binding"/>
    <property type="evidence" value="ECO:0007669"/>
    <property type="project" value="UniProtKB-KW"/>
</dbReference>
<evidence type="ECO:0000256" key="3">
    <source>
        <dbReference type="ARBA" id="ARBA00022714"/>
    </source>
</evidence>
<accession>A0AAD1MBX3</accession>
<dbReference type="KEGG" id="maic:MAIC_26810"/>
<keyword evidence="7" id="KW-0411">Iron-sulfur</keyword>
<dbReference type="GO" id="GO:0046872">
    <property type="term" value="F:metal ion binding"/>
    <property type="evidence" value="ECO:0007669"/>
    <property type="project" value="UniProtKB-KW"/>
</dbReference>
<evidence type="ECO:0000256" key="2">
    <source>
        <dbReference type="ARBA" id="ARBA00022448"/>
    </source>
</evidence>
<evidence type="ECO:0000313" key="11">
    <source>
        <dbReference type="EMBL" id="BBX07878.1"/>
    </source>
</evidence>
<evidence type="ECO:0000256" key="1">
    <source>
        <dbReference type="ARBA" id="ARBA00007874"/>
    </source>
</evidence>
<comment type="cofactor">
    <cofactor evidence="8">
        <name>[2Fe-2S] cluster</name>
        <dbReference type="ChEBI" id="CHEBI:190135"/>
    </cofactor>
</comment>
<keyword evidence="12" id="KW-1185">Reference proteome</keyword>
<dbReference type="CDD" id="cd00207">
    <property type="entry name" value="fer2"/>
    <property type="match status" value="1"/>
</dbReference>
<evidence type="ECO:0000256" key="5">
    <source>
        <dbReference type="ARBA" id="ARBA00022982"/>
    </source>
</evidence>
<dbReference type="PANTHER" id="PTHR43112">
    <property type="entry name" value="FERREDOXIN"/>
    <property type="match status" value="1"/>
</dbReference>
<evidence type="ECO:0000256" key="9">
    <source>
        <dbReference type="SAM" id="MobiDB-lite"/>
    </source>
</evidence>
<dbReference type="PROSITE" id="PS51085">
    <property type="entry name" value="2FE2S_FER_2"/>
    <property type="match status" value="1"/>
</dbReference>
<evidence type="ECO:0000256" key="7">
    <source>
        <dbReference type="ARBA" id="ARBA00023014"/>
    </source>
</evidence>